<keyword evidence="1" id="KW-1133">Transmembrane helix</keyword>
<dbReference type="Proteomes" id="UP000095283">
    <property type="component" value="Unplaced"/>
</dbReference>
<dbReference type="Gene3D" id="2.170.220.10">
    <property type="match status" value="1"/>
</dbReference>
<organism evidence="2 3">
    <name type="scientific">Heterorhabditis bacteriophora</name>
    <name type="common">Entomopathogenic nematode worm</name>
    <dbReference type="NCBI Taxonomy" id="37862"/>
    <lineage>
        <taxon>Eukaryota</taxon>
        <taxon>Metazoa</taxon>
        <taxon>Ecdysozoa</taxon>
        <taxon>Nematoda</taxon>
        <taxon>Chromadorea</taxon>
        <taxon>Rhabditida</taxon>
        <taxon>Rhabditina</taxon>
        <taxon>Rhabditomorpha</taxon>
        <taxon>Strongyloidea</taxon>
        <taxon>Heterorhabditidae</taxon>
        <taxon>Heterorhabditis</taxon>
    </lineage>
</organism>
<evidence type="ECO:0000313" key="2">
    <source>
        <dbReference type="Proteomes" id="UP000095283"/>
    </source>
</evidence>
<proteinExistence type="predicted"/>
<keyword evidence="1" id="KW-0472">Membrane</keyword>
<accession>A0A1I7XGR6</accession>
<name>A0A1I7XGR6_HETBA</name>
<dbReference type="AlphaFoldDB" id="A0A1I7XGR6"/>
<feature type="transmembrane region" description="Helical" evidence="1">
    <location>
        <begin position="13"/>
        <end position="35"/>
    </location>
</feature>
<sequence>MNMVLYVQISTTAYGYGVFIACIETLLSAFVYGFILDMKIYHKLLLLSRRHYSFITTPIFYANGDAYILYIFQNKLQTSGFIYKDVYRGWYSVIDECFYSDKDVQDVNGKKV</sequence>
<evidence type="ECO:0000256" key="1">
    <source>
        <dbReference type="SAM" id="Phobius"/>
    </source>
</evidence>
<dbReference type="WBParaSite" id="Hba_16673">
    <property type="protein sequence ID" value="Hba_16673"/>
    <property type="gene ID" value="Hba_16673"/>
</dbReference>
<keyword evidence="1" id="KW-0812">Transmembrane</keyword>
<reference evidence="3" key="1">
    <citation type="submission" date="2016-11" db="UniProtKB">
        <authorList>
            <consortium name="WormBaseParasite"/>
        </authorList>
    </citation>
    <scope>IDENTIFICATION</scope>
</reference>
<evidence type="ECO:0000313" key="3">
    <source>
        <dbReference type="WBParaSite" id="Hba_16673"/>
    </source>
</evidence>
<protein>
    <submittedName>
        <fullName evidence="3">7TM_GPCR_Srx domain-containing protein</fullName>
    </submittedName>
</protein>
<keyword evidence="2" id="KW-1185">Reference proteome</keyword>